<proteinExistence type="predicted"/>
<gene>
    <name evidence="2" type="ORF">SAMN05660477_00191</name>
</gene>
<feature type="transmembrane region" description="Helical" evidence="1">
    <location>
        <begin position="107"/>
        <end position="131"/>
    </location>
</feature>
<keyword evidence="1" id="KW-0472">Membrane</keyword>
<reference evidence="2 3" key="1">
    <citation type="submission" date="2017-02" db="EMBL/GenBank/DDBJ databases">
        <authorList>
            <person name="Peterson S.W."/>
        </authorList>
    </citation>
    <scope>NUCLEOTIDE SEQUENCE [LARGE SCALE GENOMIC DNA]</scope>
    <source>
        <strain evidence="2 3">DSM 22323</strain>
    </source>
</reference>
<dbReference type="Proteomes" id="UP000191112">
    <property type="component" value="Unassembled WGS sequence"/>
</dbReference>
<evidence type="ECO:0000313" key="2">
    <source>
        <dbReference type="EMBL" id="SKB60781.1"/>
    </source>
</evidence>
<dbReference type="AlphaFoldDB" id="A0A1T5CN67"/>
<evidence type="ECO:0000256" key="1">
    <source>
        <dbReference type="SAM" id="Phobius"/>
    </source>
</evidence>
<keyword evidence="3" id="KW-1185">Reference proteome</keyword>
<keyword evidence="1" id="KW-1133">Transmembrane helix</keyword>
<sequence>MEHQNTAPNEPQNDIYELLRKVVETNEENIKSTKQTESVHLEARNFYQSAQNAIIGSTNMMQKAMQLVRTELESIIGFKSSIPESIPAHLSETTLSFFEKIEKHIKFIFPGSIGILSLAAIILFGTGHFAFKWYSESIRAKSEIRQDILDEIKRDGKAIFEIKDYDQLKYNTDLMNKWMKKNPKDGERFMKFKEGFESK</sequence>
<dbReference type="RefSeq" id="WP_079665508.1">
    <property type="nucleotide sequence ID" value="NZ_FUYZ01000001.1"/>
</dbReference>
<dbReference type="OrthoDB" id="1151400at2"/>
<accession>A0A1T5CN67</accession>
<keyword evidence="1" id="KW-0812">Transmembrane</keyword>
<name>A0A1T5CN67_9FLAO</name>
<evidence type="ECO:0000313" key="3">
    <source>
        <dbReference type="Proteomes" id="UP000191112"/>
    </source>
</evidence>
<dbReference type="STRING" id="619805.SAMN05660477_00191"/>
<protein>
    <submittedName>
        <fullName evidence="2">Uncharacterized protein</fullName>
    </submittedName>
</protein>
<organism evidence="2 3">
    <name type="scientific">Soonwooa buanensis</name>
    <dbReference type="NCBI Taxonomy" id="619805"/>
    <lineage>
        <taxon>Bacteria</taxon>
        <taxon>Pseudomonadati</taxon>
        <taxon>Bacteroidota</taxon>
        <taxon>Flavobacteriia</taxon>
        <taxon>Flavobacteriales</taxon>
        <taxon>Weeksellaceae</taxon>
        <taxon>Chryseobacterium group</taxon>
        <taxon>Soonwooa</taxon>
    </lineage>
</organism>
<dbReference type="EMBL" id="FUYZ01000001">
    <property type="protein sequence ID" value="SKB60781.1"/>
    <property type="molecule type" value="Genomic_DNA"/>
</dbReference>